<organism evidence="2 3">
    <name type="scientific">Elsinoe australis</name>
    <dbReference type="NCBI Taxonomy" id="40998"/>
    <lineage>
        <taxon>Eukaryota</taxon>
        <taxon>Fungi</taxon>
        <taxon>Dikarya</taxon>
        <taxon>Ascomycota</taxon>
        <taxon>Pezizomycotina</taxon>
        <taxon>Dothideomycetes</taxon>
        <taxon>Dothideomycetidae</taxon>
        <taxon>Myriangiales</taxon>
        <taxon>Elsinoaceae</taxon>
        <taxon>Elsinoe</taxon>
    </lineage>
</organism>
<accession>A0A4V6DTZ6</accession>
<feature type="signal peptide" evidence="1">
    <location>
        <begin position="1"/>
        <end position="19"/>
    </location>
</feature>
<comment type="caution">
    <text evidence="2">The sequence shown here is derived from an EMBL/GenBank/DDBJ whole genome shotgun (WGS) entry which is preliminary data.</text>
</comment>
<name>A0A4V6DTZ6_9PEZI</name>
<feature type="chain" id="PRO_5020501000" evidence="1">
    <location>
        <begin position="20"/>
        <end position="122"/>
    </location>
</feature>
<dbReference type="AlphaFoldDB" id="A0A4V6DTZ6"/>
<gene>
    <name evidence="2" type="ORF">C1H76_5395</name>
</gene>
<evidence type="ECO:0000256" key="1">
    <source>
        <dbReference type="SAM" id="SignalP"/>
    </source>
</evidence>
<evidence type="ECO:0000313" key="2">
    <source>
        <dbReference type="EMBL" id="TKX22612.1"/>
    </source>
</evidence>
<evidence type="ECO:0000313" key="3">
    <source>
        <dbReference type="Proteomes" id="UP000308133"/>
    </source>
</evidence>
<protein>
    <submittedName>
        <fullName evidence="2">Uncharacterized protein</fullName>
    </submittedName>
</protein>
<dbReference type="Proteomes" id="UP000308133">
    <property type="component" value="Unassembled WGS sequence"/>
</dbReference>
<sequence>MHYQTLAVFALAFFGSAAAAPNDLAERSAADRIAMMEARAAHHGQPPLFSSRSPLELTKRDCDCAAFTSCNSGCGAFNNAAGQGGGFCTMSCYSSSGCGENTLCCEDNTSCTGSGCCAGHGA</sequence>
<keyword evidence="1" id="KW-0732">Signal</keyword>
<proteinExistence type="predicted"/>
<reference evidence="2 3" key="1">
    <citation type="submission" date="2018-02" db="EMBL/GenBank/DDBJ databases">
        <title>Draft genome sequences of Elsinoe sp., causing black scab on jojoba.</title>
        <authorList>
            <person name="Stodart B."/>
            <person name="Jeffress S."/>
            <person name="Ash G."/>
            <person name="Arun Chinnappa K."/>
        </authorList>
    </citation>
    <scope>NUCLEOTIDE SEQUENCE [LARGE SCALE GENOMIC DNA]</scope>
    <source>
        <strain evidence="2 3">Hillstone_2</strain>
    </source>
</reference>
<dbReference type="EMBL" id="PTQR01000066">
    <property type="protein sequence ID" value="TKX22612.1"/>
    <property type="molecule type" value="Genomic_DNA"/>
</dbReference>